<protein>
    <submittedName>
        <fullName evidence="6">Hemerythrin</fullName>
    </submittedName>
</protein>
<dbReference type="EMBL" id="NPDT01000001">
    <property type="protein sequence ID" value="PJZ67884.1"/>
    <property type="molecule type" value="Genomic_DNA"/>
</dbReference>
<accession>A0A2M9ZHM9</accession>
<dbReference type="NCBIfam" id="TIGR02481">
    <property type="entry name" value="hemeryth_dom"/>
    <property type="match status" value="2"/>
</dbReference>
<keyword evidence="4" id="KW-0408">Iron</keyword>
<dbReference type="AlphaFoldDB" id="A0A2M9ZHM9"/>
<dbReference type="PANTHER" id="PTHR37164">
    <property type="entry name" value="BACTERIOHEMERYTHRIN"/>
    <property type="match status" value="1"/>
</dbReference>
<reference evidence="6 7" key="1">
    <citation type="submission" date="2017-07" db="EMBL/GenBank/DDBJ databases">
        <title>Leptospira spp. isolated from tropical soils.</title>
        <authorList>
            <person name="Thibeaux R."/>
            <person name="Iraola G."/>
            <person name="Ferres I."/>
            <person name="Bierque E."/>
            <person name="Girault D."/>
            <person name="Soupe-Gilbert M.-E."/>
            <person name="Picardeau M."/>
            <person name="Goarant C."/>
        </authorList>
    </citation>
    <scope>NUCLEOTIDE SEQUENCE [LARGE SCALE GENOMIC DNA]</scope>
    <source>
        <strain evidence="6 7">FH2-C-A2</strain>
    </source>
</reference>
<dbReference type="Pfam" id="PF01814">
    <property type="entry name" value="Hemerythrin"/>
    <property type="match status" value="2"/>
</dbReference>
<dbReference type="GO" id="GO:0046872">
    <property type="term" value="F:metal ion binding"/>
    <property type="evidence" value="ECO:0007669"/>
    <property type="project" value="UniProtKB-KW"/>
</dbReference>
<dbReference type="InterPro" id="IPR012312">
    <property type="entry name" value="Hemerythrin-like"/>
</dbReference>
<keyword evidence="3" id="KW-0479">Metal-binding</keyword>
<dbReference type="CDD" id="cd12107">
    <property type="entry name" value="Hemerythrin"/>
    <property type="match status" value="2"/>
</dbReference>
<dbReference type="InterPro" id="IPR016131">
    <property type="entry name" value="Haemerythrin_Fe_BS"/>
</dbReference>
<dbReference type="PANTHER" id="PTHR37164:SF1">
    <property type="entry name" value="BACTERIOHEMERYTHRIN"/>
    <property type="match status" value="1"/>
</dbReference>
<organism evidence="6 7">
    <name type="scientific">Leptospira wolffii</name>
    <dbReference type="NCBI Taxonomy" id="409998"/>
    <lineage>
        <taxon>Bacteria</taxon>
        <taxon>Pseudomonadati</taxon>
        <taxon>Spirochaetota</taxon>
        <taxon>Spirochaetia</taxon>
        <taxon>Leptospirales</taxon>
        <taxon>Leptospiraceae</taxon>
        <taxon>Leptospira</taxon>
    </lineage>
</organism>
<dbReference type="RefSeq" id="WP_100758288.1">
    <property type="nucleotide sequence ID" value="NZ_NPDT01000001.1"/>
</dbReference>
<feature type="domain" description="Hemerythrin-like" evidence="5">
    <location>
        <begin position="22"/>
        <end position="140"/>
    </location>
</feature>
<dbReference type="NCBIfam" id="NF033749">
    <property type="entry name" value="bact_hemeryth"/>
    <property type="match status" value="1"/>
</dbReference>
<dbReference type="InterPro" id="IPR050669">
    <property type="entry name" value="Hemerythrin"/>
</dbReference>
<feature type="domain" description="Hemerythrin-like" evidence="5">
    <location>
        <begin position="208"/>
        <end position="330"/>
    </location>
</feature>
<evidence type="ECO:0000256" key="4">
    <source>
        <dbReference type="ARBA" id="ARBA00023004"/>
    </source>
</evidence>
<dbReference type="GO" id="GO:0005344">
    <property type="term" value="F:oxygen carrier activity"/>
    <property type="evidence" value="ECO:0007669"/>
    <property type="project" value="UniProtKB-KW"/>
</dbReference>
<evidence type="ECO:0000256" key="1">
    <source>
        <dbReference type="ARBA" id="ARBA00010587"/>
    </source>
</evidence>
<dbReference type="InterPro" id="IPR035938">
    <property type="entry name" value="Hemerythrin-like_sf"/>
</dbReference>
<sequence length="390" mass="46229">MLNNQSVQKIRGIWKTFDLALGIPEIDKQHLWLIAILVDLEEKLEGGNGAKLQESFSSALTKTLDYTLEHFALEEKLLESINFDKLGQHRLQHSRFIMALRRRARENVTEDFRQAGLDLLKNLKKWLFRHILGEDKAYAEAAKDMMSLETQEWMQNRLEHSPYRDEIEVLYSLVVHSEEQEISAEFKNVGEDNLKAISELWYRYRLRTGIAIVDMQHLWLLQLLVKTDKLYKQKLRQEINNNSLSRQLKNAITETIEYIREHFNTEEAIMHHFHFIGEKNHIKQHESFNMLINDLAERSEKEEMEAISLLLQDLKEWLISHIAIEDKKLFYFFRSRLGDVNDFVRQMNQEGKIHIWKDAVTIYKLLVDYEDISMNQHPRPHSHSHGTGVR</sequence>
<evidence type="ECO:0000313" key="6">
    <source>
        <dbReference type="EMBL" id="PJZ67884.1"/>
    </source>
</evidence>
<keyword evidence="2" id="KW-0813">Transport</keyword>
<evidence type="ECO:0000256" key="2">
    <source>
        <dbReference type="ARBA" id="ARBA00022621"/>
    </source>
</evidence>
<evidence type="ECO:0000256" key="3">
    <source>
        <dbReference type="ARBA" id="ARBA00022723"/>
    </source>
</evidence>
<comment type="similarity">
    <text evidence="1">Belongs to the hemerythrin family.</text>
</comment>
<dbReference type="SUPFAM" id="SSF47188">
    <property type="entry name" value="Hemerythrin-like"/>
    <property type="match status" value="2"/>
</dbReference>
<evidence type="ECO:0000313" key="7">
    <source>
        <dbReference type="Proteomes" id="UP000231912"/>
    </source>
</evidence>
<dbReference type="InterPro" id="IPR012827">
    <property type="entry name" value="Hemerythrin_metal-bd"/>
</dbReference>
<proteinExistence type="inferred from homology"/>
<dbReference type="PROSITE" id="PS00550">
    <property type="entry name" value="HEMERYTHRINS"/>
    <property type="match status" value="2"/>
</dbReference>
<dbReference type="Proteomes" id="UP000231912">
    <property type="component" value="Unassembled WGS sequence"/>
</dbReference>
<dbReference type="Gene3D" id="1.20.120.50">
    <property type="entry name" value="Hemerythrin-like"/>
    <property type="match status" value="2"/>
</dbReference>
<comment type="caution">
    <text evidence="6">The sequence shown here is derived from an EMBL/GenBank/DDBJ whole genome shotgun (WGS) entry which is preliminary data.</text>
</comment>
<gene>
    <name evidence="6" type="ORF">CH371_03375</name>
</gene>
<evidence type="ECO:0000259" key="5">
    <source>
        <dbReference type="Pfam" id="PF01814"/>
    </source>
</evidence>
<name>A0A2M9ZHM9_9LEPT</name>
<keyword evidence="2" id="KW-0561">Oxygen transport</keyword>